<dbReference type="InterPro" id="IPR042087">
    <property type="entry name" value="DNA_pol_B_thumb"/>
</dbReference>
<comment type="caution">
    <text evidence="8">The sequence shown here is derived from an EMBL/GenBank/DDBJ whole genome shotgun (WGS) entry which is preliminary data.</text>
</comment>
<dbReference type="GO" id="GO:0000166">
    <property type="term" value="F:nucleotide binding"/>
    <property type="evidence" value="ECO:0007669"/>
    <property type="project" value="InterPro"/>
</dbReference>
<sequence length="220" mass="25228">MSKVEDEILSQVKRFLKHINSNLPEGMELEFEGFYRRGFFVTKKRYALIEDDTIVAKGLELVRRDWAPIAKKTQRKVLMAILRDGSPEKVREIIREVVGRIRRGDVELDDLVIHTQITRDLSEYKQIGPHVIAAKRSLEKGRRVERGSIVRYIIVKGRGPISQRAFPVEDAEGMGYDPDYYIENQVMAAVSRIMSSLGYSTEDMNSLSSGERQSSIDAFF</sequence>
<organism evidence="8 9">
    <name type="scientific">Methanothermobacter defluvii</name>
    <dbReference type="NCBI Taxonomy" id="49339"/>
    <lineage>
        <taxon>Archaea</taxon>
        <taxon>Methanobacteriati</taxon>
        <taxon>Methanobacteriota</taxon>
        <taxon>Methanomada group</taxon>
        <taxon>Methanobacteria</taxon>
        <taxon>Methanobacteriales</taxon>
        <taxon>Methanobacteriaceae</taxon>
        <taxon>Methanothermobacter</taxon>
    </lineage>
</organism>
<feature type="domain" description="DNA-directed DNA polymerase family B multifunctional" evidence="7">
    <location>
        <begin position="7"/>
        <end position="196"/>
    </location>
</feature>
<evidence type="ECO:0000256" key="3">
    <source>
        <dbReference type="ARBA" id="ARBA00022695"/>
    </source>
</evidence>
<dbReference type="InterPro" id="IPR043502">
    <property type="entry name" value="DNA/RNA_pol_sf"/>
</dbReference>
<dbReference type="GO" id="GO:0003887">
    <property type="term" value="F:DNA-directed DNA polymerase activity"/>
    <property type="evidence" value="ECO:0007669"/>
    <property type="project" value="UniProtKB-KW"/>
</dbReference>
<proteinExistence type="predicted"/>
<evidence type="ECO:0000256" key="2">
    <source>
        <dbReference type="ARBA" id="ARBA00022679"/>
    </source>
</evidence>
<gene>
    <name evidence="8" type="ORF">C7452_1138</name>
</gene>
<evidence type="ECO:0000256" key="5">
    <source>
        <dbReference type="ARBA" id="ARBA00023125"/>
    </source>
</evidence>
<evidence type="ECO:0000313" key="9">
    <source>
        <dbReference type="Proteomes" id="UP000256864"/>
    </source>
</evidence>
<keyword evidence="2" id="KW-0808">Transferase</keyword>
<dbReference type="EC" id="2.7.7.7" evidence="1"/>
<keyword evidence="4" id="KW-0239">DNA-directed DNA polymerase</keyword>
<dbReference type="GO" id="GO:0003677">
    <property type="term" value="F:DNA binding"/>
    <property type="evidence" value="ECO:0007669"/>
    <property type="project" value="UniProtKB-KW"/>
</dbReference>
<comment type="catalytic activity">
    <reaction evidence="6">
        <text>DNA(n) + a 2'-deoxyribonucleoside 5'-triphosphate = DNA(n+1) + diphosphate</text>
        <dbReference type="Rhea" id="RHEA:22508"/>
        <dbReference type="Rhea" id="RHEA-COMP:17339"/>
        <dbReference type="Rhea" id="RHEA-COMP:17340"/>
        <dbReference type="ChEBI" id="CHEBI:33019"/>
        <dbReference type="ChEBI" id="CHEBI:61560"/>
        <dbReference type="ChEBI" id="CHEBI:173112"/>
        <dbReference type="EC" id="2.7.7.7"/>
    </reaction>
</comment>
<protein>
    <recommendedName>
        <fullName evidence="1">DNA-directed DNA polymerase</fullName>
        <ecNumber evidence="1">2.7.7.7</ecNumber>
    </recommendedName>
</protein>
<reference evidence="8 9" key="1">
    <citation type="submission" date="2018-07" db="EMBL/GenBank/DDBJ databases">
        <title>Genomic Encyclopedia of Type Strains, Phase IV (KMG-IV): sequencing the most valuable type-strain genomes for metagenomic binning, comparative biology and taxonomic classification.</title>
        <authorList>
            <person name="Goeker M."/>
        </authorList>
    </citation>
    <scope>NUCLEOTIDE SEQUENCE [LARGE SCALE GENOMIC DNA]</scope>
    <source>
        <strain evidence="8 9">DSM 7466</strain>
    </source>
</reference>
<dbReference type="EMBL" id="QREL01000001">
    <property type="protein sequence ID" value="REE29105.1"/>
    <property type="molecule type" value="Genomic_DNA"/>
</dbReference>
<dbReference type="InterPro" id="IPR023211">
    <property type="entry name" value="DNA_pol_palm_dom_sf"/>
</dbReference>
<dbReference type="Gene3D" id="1.10.132.60">
    <property type="entry name" value="DNA polymerase family B, C-terminal domain"/>
    <property type="match status" value="1"/>
</dbReference>
<name>A0A371NF52_9EURY</name>
<dbReference type="SUPFAM" id="SSF56672">
    <property type="entry name" value="DNA/RNA polymerases"/>
    <property type="match status" value="1"/>
</dbReference>
<dbReference type="GO" id="GO:0006261">
    <property type="term" value="P:DNA-templated DNA replication"/>
    <property type="evidence" value="ECO:0007669"/>
    <property type="project" value="TreeGrafter"/>
</dbReference>
<dbReference type="AlphaFoldDB" id="A0A371NF52"/>
<evidence type="ECO:0000256" key="4">
    <source>
        <dbReference type="ARBA" id="ARBA00022932"/>
    </source>
</evidence>
<accession>A0A371NF52</accession>
<evidence type="ECO:0000313" key="8">
    <source>
        <dbReference type="EMBL" id="REE29105.1"/>
    </source>
</evidence>
<dbReference type="Pfam" id="PF00136">
    <property type="entry name" value="DNA_pol_B"/>
    <property type="match status" value="1"/>
</dbReference>
<evidence type="ECO:0000256" key="6">
    <source>
        <dbReference type="ARBA" id="ARBA00049244"/>
    </source>
</evidence>
<dbReference type="InterPro" id="IPR006134">
    <property type="entry name" value="DNA-dir_DNA_pol_B_multi_dom"/>
</dbReference>
<dbReference type="Proteomes" id="UP000256864">
    <property type="component" value="Unassembled WGS sequence"/>
</dbReference>
<dbReference type="Gene3D" id="3.90.1600.10">
    <property type="entry name" value="Palm domain of DNA polymerase"/>
    <property type="match status" value="1"/>
</dbReference>
<dbReference type="InterPro" id="IPR050240">
    <property type="entry name" value="DNA_pol_type-B"/>
</dbReference>
<evidence type="ECO:0000256" key="1">
    <source>
        <dbReference type="ARBA" id="ARBA00012417"/>
    </source>
</evidence>
<evidence type="ECO:0000259" key="7">
    <source>
        <dbReference type="Pfam" id="PF00136"/>
    </source>
</evidence>
<keyword evidence="9" id="KW-1185">Reference proteome</keyword>
<dbReference type="PANTHER" id="PTHR10322:SF23">
    <property type="entry name" value="DNA POLYMERASE DELTA CATALYTIC SUBUNIT"/>
    <property type="match status" value="1"/>
</dbReference>
<keyword evidence="3" id="KW-0548">Nucleotidyltransferase</keyword>
<dbReference type="PANTHER" id="PTHR10322">
    <property type="entry name" value="DNA POLYMERASE CATALYTIC SUBUNIT"/>
    <property type="match status" value="1"/>
</dbReference>
<keyword evidence="5" id="KW-0238">DNA-binding</keyword>